<keyword evidence="1" id="KW-0732">Signal</keyword>
<organism evidence="2 3">
    <name type="scientific">Pseudothermotoga lettingae (strain ATCC BAA-301 / DSM 14385 / NBRC 107922 / TMO)</name>
    <name type="common">Thermotoga lettingae</name>
    <dbReference type="NCBI Taxonomy" id="416591"/>
    <lineage>
        <taxon>Bacteria</taxon>
        <taxon>Thermotogati</taxon>
        <taxon>Thermotogota</taxon>
        <taxon>Thermotogae</taxon>
        <taxon>Thermotogales</taxon>
        <taxon>Thermotogaceae</taxon>
        <taxon>Pseudothermotoga</taxon>
    </lineage>
</organism>
<dbReference type="STRING" id="416591.Tlet_0130"/>
<accession>A8F3G6</accession>
<dbReference type="HOGENOM" id="CLU_508853_0_0_0"/>
<gene>
    <name evidence="2" type="ordered locus">Tlet_0130</name>
</gene>
<dbReference type="RefSeq" id="WP_012002181.1">
    <property type="nucleotide sequence ID" value="NC_009828.1"/>
</dbReference>
<proteinExistence type="predicted"/>
<evidence type="ECO:0000313" key="2">
    <source>
        <dbReference type="EMBL" id="ABV32700.1"/>
    </source>
</evidence>
<dbReference type="eggNOG" id="ENOG5033S4E">
    <property type="taxonomic scope" value="Bacteria"/>
</dbReference>
<evidence type="ECO:0000313" key="3">
    <source>
        <dbReference type="Proteomes" id="UP000002016"/>
    </source>
</evidence>
<dbReference type="Proteomes" id="UP000002016">
    <property type="component" value="Chromosome"/>
</dbReference>
<feature type="chain" id="PRO_5002721733" evidence="1">
    <location>
        <begin position="21"/>
        <end position="535"/>
    </location>
</feature>
<dbReference type="EMBL" id="CP000812">
    <property type="protein sequence ID" value="ABV32700.1"/>
    <property type="molecule type" value="Genomic_DNA"/>
</dbReference>
<feature type="signal peptide" evidence="1">
    <location>
        <begin position="1"/>
        <end position="20"/>
    </location>
</feature>
<dbReference type="AlphaFoldDB" id="A8F3G6"/>
<keyword evidence="3" id="KW-1185">Reference proteome</keyword>
<dbReference type="KEGG" id="tle:Tlet_0130"/>
<evidence type="ECO:0000256" key="1">
    <source>
        <dbReference type="SAM" id="SignalP"/>
    </source>
</evidence>
<sequence precursor="true">MSRKILVLFMLLLSSLLIFATQFSRNIEEKITILRDGTAEVVRTEYIPSSDLAKIFIEYFENMKKSREIFANYLYEVSKEYYFIYGTTPKFSSSDVKFEENSKGFTLTVKMKIPGIVRKDGNVLILSRKNFSDEKLLPKYFEEQIDGKIFESAFLQSEKNYLVTKRLTTIILPENSKIEDLKPIYAKKFDEKWFVDMGGGTTYKAHIEKIEKGVIIEEEIRTSASTPKNLLDEKNNIETLNNLRDYTAFQLLFTNEKMEEKLSQPVDHKIKNDFSGSWSFSVSSGELLSYTFTYGVINVTPKITVTLSFSASLLWEHQWVRTGWFSWSYKFKRFESTITFSPSLTPSITVQSGGSVSKEWSKNLFSKGKTVTFYVSCVPVILYMQAKLDAEAEASISASIGFTAAATFGLNTSLSMKYQNGWSAPLSYNIHYSGVSFTASAKANASAEGRLPFTLAAYVYYVAGPYVKLTPWIKGETNASVGNANQVSYSITGGIKAEGGVAMAGWLKNLCGNIPSFSYQFFDWNRTLASGTKTF</sequence>
<reference evidence="2 3" key="2">
    <citation type="journal article" date="2009" name="Proc. Natl. Acad. Sci. U.S.A.">
        <title>On the chimeric nature, thermophilic origin, and phylogenetic placement of the Thermotogales.</title>
        <authorList>
            <person name="Zhaxybayeva O."/>
            <person name="Swithers K.S."/>
            <person name="Lapierre P."/>
            <person name="Fournier G.P."/>
            <person name="Bickhart D.M."/>
            <person name="DeBoy R.T."/>
            <person name="Nelson K.E."/>
            <person name="Nesbo C.L."/>
            <person name="Doolittle W.F."/>
            <person name="Gogarten J.P."/>
            <person name="Noll K.M."/>
        </authorList>
    </citation>
    <scope>NUCLEOTIDE SEQUENCE [LARGE SCALE GENOMIC DNA]</scope>
    <source>
        <strain evidence="3">ATCC BAA-301 / DSM 14385 / NBRC 107922 / TMO</strain>
    </source>
</reference>
<reference evidence="2 3" key="1">
    <citation type="submission" date="2007-08" db="EMBL/GenBank/DDBJ databases">
        <title>Complete sequence of Thermotoga lettingae TMO.</title>
        <authorList>
            <consortium name="US DOE Joint Genome Institute"/>
            <person name="Copeland A."/>
            <person name="Lucas S."/>
            <person name="Lapidus A."/>
            <person name="Barry K."/>
            <person name="Glavina del Rio T."/>
            <person name="Dalin E."/>
            <person name="Tice H."/>
            <person name="Pitluck S."/>
            <person name="Foster B."/>
            <person name="Bruce D."/>
            <person name="Schmutz J."/>
            <person name="Larimer F."/>
            <person name="Land M."/>
            <person name="Hauser L."/>
            <person name="Kyrpides N."/>
            <person name="Mikhailova N."/>
            <person name="Nelson K."/>
            <person name="Gogarten J.P."/>
            <person name="Noll K."/>
            <person name="Richardson P."/>
        </authorList>
    </citation>
    <scope>NUCLEOTIDE SEQUENCE [LARGE SCALE GENOMIC DNA]</scope>
    <source>
        <strain evidence="3">ATCC BAA-301 / DSM 14385 / NBRC 107922 / TMO</strain>
    </source>
</reference>
<protein>
    <submittedName>
        <fullName evidence="2">Uncharacterized protein</fullName>
    </submittedName>
</protein>
<dbReference type="OrthoDB" id="40515at2"/>
<name>A8F3G6_PSELT</name>